<protein>
    <submittedName>
        <fullName evidence="1">Uncharacterized protein</fullName>
    </submittedName>
</protein>
<gene>
    <name evidence="1" type="ORF">GCM10018785_36890</name>
</gene>
<sequence>MLAAWHCALEAWTSSGAARRDRAALVQHVRQAFAAIPAVAALAAQDA</sequence>
<proteinExistence type="predicted"/>
<organism evidence="1 2">
    <name type="scientific">Streptomyces longispororuber</name>
    <dbReference type="NCBI Taxonomy" id="68230"/>
    <lineage>
        <taxon>Bacteria</taxon>
        <taxon>Bacillati</taxon>
        <taxon>Actinomycetota</taxon>
        <taxon>Actinomycetes</taxon>
        <taxon>Kitasatosporales</taxon>
        <taxon>Streptomycetaceae</taxon>
        <taxon>Streptomyces</taxon>
    </lineage>
</organism>
<dbReference type="Proteomes" id="UP000608024">
    <property type="component" value="Unassembled WGS sequence"/>
</dbReference>
<dbReference type="EMBL" id="BNBT01000051">
    <property type="protein sequence ID" value="GHE64565.1"/>
    <property type="molecule type" value="Genomic_DNA"/>
</dbReference>
<evidence type="ECO:0000313" key="2">
    <source>
        <dbReference type="Proteomes" id="UP000608024"/>
    </source>
</evidence>
<keyword evidence="2" id="KW-1185">Reference proteome</keyword>
<dbReference type="AlphaFoldDB" id="A0A919DPD1"/>
<dbReference type="RefSeq" id="WP_229925734.1">
    <property type="nucleotide sequence ID" value="NZ_BNBT01000051.1"/>
</dbReference>
<comment type="caution">
    <text evidence="1">The sequence shown here is derived from an EMBL/GenBank/DDBJ whole genome shotgun (WGS) entry which is preliminary data.</text>
</comment>
<evidence type="ECO:0000313" key="1">
    <source>
        <dbReference type="EMBL" id="GHE64565.1"/>
    </source>
</evidence>
<reference evidence="1" key="2">
    <citation type="submission" date="2020-09" db="EMBL/GenBank/DDBJ databases">
        <authorList>
            <person name="Sun Q."/>
            <person name="Ohkuma M."/>
        </authorList>
    </citation>
    <scope>NUCLEOTIDE SEQUENCE</scope>
    <source>
        <strain evidence="1">JCM 4784</strain>
    </source>
</reference>
<reference evidence="1" key="1">
    <citation type="journal article" date="2014" name="Int. J. Syst. Evol. Microbiol.">
        <title>Complete genome sequence of Corynebacterium casei LMG S-19264T (=DSM 44701T), isolated from a smear-ripened cheese.</title>
        <authorList>
            <consortium name="US DOE Joint Genome Institute (JGI-PGF)"/>
            <person name="Walter F."/>
            <person name="Albersmeier A."/>
            <person name="Kalinowski J."/>
            <person name="Ruckert C."/>
        </authorList>
    </citation>
    <scope>NUCLEOTIDE SEQUENCE</scope>
    <source>
        <strain evidence="1">JCM 4784</strain>
    </source>
</reference>
<accession>A0A919DPD1</accession>
<name>A0A919DPD1_9ACTN</name>